<evidence type="ECO:0000256" key="3">
    <source>
        <dbReference type="ARBA" id="ARBA00022723"/>
    </source>
</evidence>
<dbReference type="GO" id="GO:0008270">
    <property type="term" value="F:zinc ion binding"/>
    <property type="evidence" value="ECO:0007669"/>
    <property type="project" value="UniProtKB-KW"/>
</dbReference>
<evidence type="ECO:0000256" key="4">
    <source>
        <dbReference type="ARBA" id="ARBA00022741"/>
    </source>
</evidence>
<dbReference type="PANTHER" id="PTHR12272:SF11">
    <property type="entry name" value="PAN2-PAN3 DEADENYLATION COMPLEX SUBUNIT PAN3"/>
    <property type="match status" value="1"/>
</dbReference>
<evidence type="ECO:0000256" key="6">
    <source>
        <dbReference type="ARBA" id="ARBA00022833"/>
    </source>
</evidence>
<evidence type="ECO:0000256" key="2">
    <source>
        <dbReference type="ARBA" id="ARBA00022664"/>
    </source>
</evidence>
<dbReference type="GO" id="GO:0006397">
    <property type="term" value="P:mRNA processing"/>
    <property type="evidence" value="ECO:0007669"/>
    <property type="project" value="UniProtKB-KW"/>
</dbReference>
<dbReference type="GO" id="GO:0031251">
    <property type="term" value="C:PAN complex"/>
    <property type="evidence" value="ECO:0007669"/>
    <property type="project" value="UniProtKB-UniRule"/>
</dbReference>
<feature type="domain" description="C3H1-type" evidence="12">
    <location>
        <begin position="7"/>
        <end position="35"/>
    </location>
</feature>
<dbReference type="PROSITE" id="PS50103">
    <property type="entry name" value="ZF_C3H1"/>
    <property type="match status" value="1"/>
</dbReference>
<dbReference type="EnsemblMetazoa" id="SMAR011486-RA">
    <property type="protein sequence ID" value="SMAR011486-PA"/>
    <property type="gene ID" value="SMAR011486"/>
</dbReference>
<evidence type="ECO:0000313" key="13">
    <source>
        <dbReference type="EnsemblMetazoa" id="SMAR011486-PA"/>
    </source>
</evidence>
<accession>T1JCH4</accession>
<dbReference type="GO" id="GO:0010606">
    <property type="term" value="P:positive regulation of cytoplasmic mRNA processing body assembly"/>
    <property type="evidence" value="ECO:0007669"/>
    <property type="project" value="UniProtKB-UniRule"/>
</dbReference>
<dbReference type="SMART" id="SM00356">
    <property type="entry name" value="ZnF_C3H1"/>
    <property type="match status" value="1"/>
</dbReference>
<feature type="coiled-coil region" evidence="9">
    <location>
        <begin position="565"/>
        <end position="603"/>
    </location>
</feature>
<dbReference type="Gene3D" id="1.10.287.3700">
    <property type="match status" value="1"/>
</dbReference>
<dbReference type="FunFam" id="1.20.5.5160:FF:000001">
    <property type="entry name" value="PAN2-PAN3 deadenylation complex subunit PAN3"/>
    <property type="match status" value="1"/>
</dbReference>
<gene>
    <name evidence="9" type="primary">PAN3</name>
</gene>
<dbReference type="Pfam" id="PF18101">
    <property type="entry name" value="Pan3_CK"/>
    <property type="match status" value="1"/>
</dbReference>
<protein>
    <recommendedName>
        <fullName evidence="9">PAN2-PAN3 deadenylation complex subunit PAN3</fullName>
    </recommendedName>
    <alternativeName>
        <fullName evidence="9">PAB1P-dependent poly(A)-specific ribonuclease</fullName>
    </alternativeName>
    <alternativeName>
        <fullName evidence="9">Poly(A)-nuclease deadenylation complex subunit 3</fullName>
        <shortName evidence="9">PAN deadenylation complex subunit 3</shortName>
    </alternativeName>
</protein>
<comment type="domain">
    <text evidence="9">The pseudokinase domain, the coiled-coil (CC), and C-terminal knob domain (CK) form a structural unit (PKC) that forms an extensive high-affinity interaction surface for PAN2.</text>
</comment>
<dbReference type="STRING" id="126957.T1JCH4"/>
<dbReference type="FunFam" id="1.10.287.3700:FF:000001">
    <property type="entry name" value="PAN2-PAN3 deadenylation complex subunit PAN3"/>
    <property type="match status" value="1"/>
</dbReference>
<dbReference type="EMBL" id="JH432064">
    <property type="status" value="NOT_ANNOTATED_CDS"/>
    <property type="molecule type" value="Genomic_DNA"/>
</dbReference>
<feature type="region of interest" description="Disordered" evidence="11">
    <location>
        <begin position="177"/>
        <end position="216"/>
    </location>
</feature>
<dbReference type="GO" id="GO:0005524">
    <property type="term" value="F:ATP binding"/>
    <property type="evidence" value="ECO:0007669"/>
    <property type="project" value="UniProtKB-UniRule"/>
</dbReference>
<keyword evidence="6 10" id="KW-0862">Zinc</keyword>
<name>T1JCH4_STRMM</name>
<feature type="zinc finger region" description="C3H1-type" evidence="10">
    <location>
        <begin position="7"/>
        <end position="35"/>
    </location>
</feature>
<dbReference type="Pfam" id="PF00642">
    <property type="entry name" value="zf-CCCH"/>
    <property type="match status" value="1"/>
</dbReference>
<dbReference type="Proteomes" id="UP000014500">
    <property type="component" value="Unassembled WGS sequence"/>
</dbReference>
<feature type="binding site" evidence="9">
    <location>
        <begin position="370"/>
        <end position="377"/>
    </location>
    <ligand>
        <name>ATP</name>
        <dbReference type="ChEBI" id="CHEBI:30616"/>
    </ligand>
</feature>
<evidence type="ECO:0000256" key="9">
    <source>
        <dbReference type="HAMAP-Rule" id="MF_03181"/>
    </source>
</evidence>
<comment type="subunit">
    <text evidence="9">Homodimer. Forms a heterotrimer with a catalytic subunit PAN2 to form the poly(A)-nuclease (PAN) deadenylation complex. Interacts (via PAM-2 motif) with poly(A)-binding protein (via PABC domain), conferring substrate specificity of the enzyme complex.</text>
</comment>
<dbReference type="eggNOG" id="KOG3741">
    <property type="taxonomic scope" value="Eukaryota"/>
</dbReference>
<dbReference type="PANTHER" id="PTHR12272">
    <property type="entry name" value="DEADENYLATION COMPLEX SUBUNIT PAN3"/>
    <property type="match status" value="1"/>
</dbReference>
<dbReference type="InterPro" id="IPR041332">
    <property type="entry name" value="Pan3_CK"/>
</dbReference>
<dbReference type="HAMAP" id="MF_03181">
    <property type="entry name" value="PAN3"/>
    <property type="match status" value="1"/>
</dbReference>
<reference evidence="14" key="1">
    <citation type="submission" date="2011-05" db="EMBL/GenBank/DDBJ databases">
        <authorList>
            <person name="Richards S.R."/>
            <person name="Qu J."/>
            <person name="Jiang H."/>
            <person name="Jhangiani S.N."/>
            <person name="Agravi P."/>
            <person name="Goodspeed R."/>
            <person name="Gross S."/>
            <person name="Mandapat C."/>
            <person name="Jackson L."/>
            <person name="Mathew T."/>
            <person name="Pu L."/>
            <person name="Thornton R."/>
            <person name="Saada N."/>
            <person name="Wilczek-Boney K.B."/>
            <person name="Lee S."/>
            <person name="Kovar C."/>
            <person name="Wu Y."/>
            <person name="Scherer S.E."/>
            <person name="Worley K.C."/>
            <person name="Muzny D.M."/>
            <person name="Gibbs R."/>
        </authorList>
    </citation>
    <scope>NUCLEOTIDE SEQUENCE</scope>
    <source>
        <strain evidence="14">Brora</strain>
    </source>
</reference>
<comment type="domain">
    <text evidence="9">The N-terminal zinc finger binds to poly(A) RNA.</text>
</comment>
<dbReference type="GO" id="GO:0000932">
    <property type="term" value="C:P-body"/>
    <property type="evidence" value="ECO:0007669"/>
    <property type="project" value="UniProtKB-SubCell"/>
</dbReference>
<comment type="caution">
    <text evidence="9">Lacks conserved residue(s) required for the propagation of feature annotation.</text>
</comment>
<dbReference type="GO" id="GO:0008143">
    <property type="term" value="F:poly(A) binding"/>
    <property type="evidence" value="ECO:0007669"/>
    <property type="project" value="TreeGrafter"/>
</dbReference>
<reference evidence="13" key="2">
    <citation type="submission" date="2015-02" db="UniProtKB">
        <authorList>
            <consortium name="EnsemblMetazoa"/>
        </authorList>
    </citation>
    <scope>IDENTIFICATION</scope>
</reference>
<feature type="binding site" evidence="9">
    <location>
        <begin position="456"/>
        <end position="457"/>
    </location>
    <ligand>
        <name>ATP</name>
        <dbReference type="ChEBI" id="CHEBI:30616"/>
    </ligand>
</feature>
<dbReference type="HOGENOM" id="CLU_016423_3_0_1"/>
<dbReference type="Gene3D" id="1.20.5.5160">
    <property type="match status" value="1"/>
</dbReference>
<keyword evidence="7 9" id="KW-0067">ATP-binding</keyword>
<evidence type="ECO:0000256" key="7">
    <source>
        <dbReference type="ARBA" id="ARBA00022840"/>
    </source>
</evidence>
<keyword evidence="5 10" id="KW-0863">Zinc-finger</keyword>
<dbReference type="OMA" id="ASHVINM"/>
<sequence length="703" mass="77610">MDMNSSTKKPTLCRYFVSNGSCFYGSECQFLHANPPNNTTSAPETRTVSVDDGLESLESHNDRLDSLFIAFSQQNGLPQESKLTAYMNRPRNMDKTVPNPNPTPIYTAANTSVTTTLASSFASLNLESGSNPAANEFIPRCSTPANTLTHTSTSPPYLSYNQMINMTSTNASNVIGSTPFGRLSSQGGPSFSSNTSPLQSPRLTPQQSPLLNRKTRSPNLAPFATGGAASSATDAFNSAIPTYQENFGGTTYYYTHDDVNLTTTNSKGGIVLPNFHMFPGTPAHVAHMNPKANAPSFFMPDDLRIDVLHRHNLLMAQVDPEQFPGVRLTNTKCMALVDMWKKLQHSNIVQLREVFTTKAFGEHSVVFVHDYHPAAETMMARHFTGGNQASGCVGAQNSQSVTSLESSAPFGQGKAGVRQNAGLLPESLIWCYVVQLSSALRTIHAAGLACRALDPTKILIVGKSRLRLNCCGIFDVLCFDPNQSNMLAFMPHYQVIMQEDLVALGKIVLALACNSLSGIQRENVPTSMDLVTHNYSADLRNLILYLLTNQTRFRSVNDIMPMIGARFYTQLDAAQMRSDVIETELSKEVENGRLFRLLTKLGIINERPEFSLDPTWSETGDRYMLKLFRDYLFHQVTEDGRPWVDMAHIVQCLNKLDAGVNEKIVLMSRDEQNVLVVTYSELKHCFETSYAEVVQTSQNNKPA</sequence>
<organism evidence="13 14">
    <name type="scientific">Strigamia maritima</name>
    <name type="common">European centipede</name>
    <name type="synonym">Geophilus maritimus</name>
    <dbReference type="NCBI Taxonomy" id="126957"/>
    <lineage>
        <taxon>Eukaryota</taxon>
        <taxon>Metazoa</taxon>
        <taxon>Ecdysozoa</taxon>
        <taxon>Arthropoda</taxon>
        <taxon>Myriapoda</taxon>
        <taxon>Chilopoda</taxon>
        <taxon>Pleurostigmophora</taxon>
        <taxon>Geophilomorpha</taxon>
        <taxon>Linotaeniidae</taxon>
        <taxon>Strigamia</taxon>
    </lineage>
</organism>
<comment type="domain">
    <text evidence="9">Contains a pseudokinase domain. The protein kinase domain is predicted to be catalytically inactive because some of the residues important for catalytic activity are substituted and it lacks the equivalent of the binding site for a peptide substrate. However, it has retained an ATP-binding site and ATP-binding is required for mRNA degradation, stimulating the activity of the PAN2 nuclease in vitro. The nucleotide-binding site is juxtaposed to the RNase active site of PAN2 in the complex and may actually bind nucleosides of a poly(A) RNA rather than ATP, feeding the poly(A)-tail to the active site of the deadenylase and thus increasing the efficiency with which this distributive enzyme degrades oligo(A) RNAs.</text>
</comment>
<comment type="function">
    <text evidence="9">Regulatory subunit of the poly(A)-nuclease (PAN) deadenylation complex, one of two cytoplasmic mRNA deadenylases involved in general and miRNA-mediated mRNA turnover. PAN specifically shortens poly(A) tails of RNA and the activity is stimulated by poly(A)-binding protein (PABP). PAN deadenylation is followed by rapid degradation of the shortened mRNA tails by the CCR4-NOT complex. Deadenylated mRNAs are then degraded by two alternative mechanisms, namely exosome-mediated 3'-5' exonucleolytic degradation, or deadenlyation-dependent mRNA decaping and subsequent 5'-3' exonucleolytic degradation by XRN1. PAN3 acts as a positive regulator for PAN activity, recruiting the catalytic subunit PAN2 to mRNA via its interaction with RNA and PABP, and to miRNA targets via its interaction with GW182 family proteins.</text>
</comment>
<dbReference type="SUPFAM" id="SSF56112">
    <property type="entry name" value="Protein kinase-like (PK-like)"/>
    <property type="match status" value="1"/>
</dbReference>
<dbReference type="InterPro" id="IPR011009">
    <property type="entry name" value="Kinase-like_dom_sf"/>
</dbReference>
<dbReference type="GO" id="GO:0000289">
    <property type="term" value="P:nuclear-transcribed mRNA poly(A) tail shortening"/>
    <property type="evidence" value="ECO:0007669"/>
    <property type="project" value="UniProtKB-UniRule"/>
</dbReference>
<proteinExistence type="inferred from homology"/>
<keyword evidence="4 9" id="KW-0547">Nucleotide-binding</keyword>
<evidence type="ECO:0000313" key="14">
    <source>
        <dbReference type="Proteomes" id="UP000014500"/>
    </source>
</evidence>
<evidence type="ECO:0000256" key="1">
    <source>
        <dbReference type="ARBA" id="ARBA00022490"/>
    </source>
</evidence>
<dbReference type="AlphaFoldDB" id="T1JCH4"/>
<keyword evidence="8 9" id="KW-0175">Coiled coil</keyword>
<feature type="region of interest" description="Knob domain" evidence="9">
    <location>
        <begin position="604"/>
        <end position="703"/>
    </location>
</feature>
<dbReference type="SUPFAM" id="SSF90229">
    <property type="entry name" value="CCCH zinc finger"/>
    <property type="match status" value="1"/>
</dbReference>
<comment type="similarity">
    <text evidence="9">Belongs to the protein kinase superfamily. PAN3 family.</text>
</comment>
<comment type="subcellular location">
    <subcellularLocation>
        <location evidence="9">Cytoplasm</location>
        <location evidence="9">P-body</location>
    </subcellularLocation>
</comment>
<evidence type="ECO:0000256" key="10">
    <source>
        <dbReference type="PROSITE-ProRule" id="PRU00723"/>
    </source>
</evidence>
<evidence type="ECO:0000256" key="11">
    <source>
        <dbReference type="SAM" id="MobiDB-lite"/>
    </source>
</evidence>
<keyword evidence="14" id="KW-1185">Reference proteome</keyword>
<dbReference type="PhylomeDB" id="T1JCH4"/>
<dbReference type="InterPro" id="IPR000571">
    <property type="entry name" value="Znf_CCCH"/>
</dbReference>
<evidence type="ECO:0000256" key="5">
    <source>
        <dbReference type="ARBA" id="ARBA00022771"/>
    </source>
</evidence>
<dbReference type="InterPro" id="IPR036855">
    <property type="entry name" value="Znf_CCCH_sf"/>
</dbReference>
<dbReference type="Gene3D" id="1.10.510.10">
    <property type="entry name" value="Transferase(Phosphotransferase) domain 1"/>
    <property type="match status" value="1"/>
</dbReference>
<keyword evidence="1 9" id="KW-0963">Cytoplasm</keyword>
<feature type="compositionally biased region" description="Polar residues" evidence="11">
    <location>
        <begin position="183"/>
        <end position="210"/>
    </location>
</feature>
<dbReference type="InterPro" id="IPR030844">
    <property type="entry name" value="PAN3"/>
</dbReference>
<dbReference type="Gene3D" id="4.10.1000.10">
    <property type="entry name" value="Zinc finger, CCCH-type"/>
    <property type="match status" value="1"/>
</dbReference>
<evidence type="ECO:0000256" key="8">
    <source>
        <dbReference type="ARBA" id="ARBA00023054"/>
    </source>
</evidence>
<keyword evidence="2 9" id="KW-0507">mRNA processing</keyword>
<evidence type="ECO:0000259" key="12">
    <source>
        <dbReference type="PROSITE" id="PS50103"/>
    </source>
</evidence>
<keyword evidence="3 10" id="KW-0479">Metal-binding</keyword>